<evidence type="ECO:0000256" key="7">
    <source>
        <dbReference type="HAMAP-Rule" id="MF_00607"/>
    </source>
</evidence>
<comment type="catalytic activity">
    <reaction evidence="7">
        <text>adenosine(1518)/adenosine(1519) in 16S rRNA + 4 S-adenosyl-L-methionine = N(6)-dimethyladenosine(1518)/N(6)-dimethyladenosine(1519) in 16S rRNA + 4 S-adenosyl-L-homocysteine + 4 H(+)</text>
        <dbReference type="Rhea" id="RHEA:19609"/>
        <dbReference type="Rhea" id="RHEA-COMP:10232"/>
        <dbReference type="Rhea" id="RHEA-COMP:10233"/>
        <dbReference type="ChEBI" id="CHEBI:15378"/>
        <dbReference type="ChEBI" id="CHEBI:57856"/>
        <dbReference type="ChEBI" id="CHEBI:59789"/>
        <dbReference type="ChEBI" id="CHEBI:74411"/>
        <dbReference type="ChEBI" id="CHEBI:74493"/>
        <dbReference type="EC" id="2.1.1.182"/>
    </reaction>
</comment>
<dbReference type="AlphaFoldDB" id="A0A0S7WU22"/>
<dbReference type="GO" id="GO:0005829">
    <property type="term" value="C:cytosol"/>
    <property type="evidence" value="ECO:0007669"/>
    <property type="project" value="TreeGrafter"/>
</dbReference>
<dbReference type="HAMAP" id="MF_00607">
    <property type="entry name" value="16SrRNA_methyltr_A"/>
    <property type="match status" value="1"/>
</dbReference>
<dbReference type="Proteomes" id="UP000052008">
    <property type="component" value="Unassembled WGS sequence"/>
</dbReference>
<organism evidence="10 11">
    <name type="scientific">candidate division TA06 bacterium DG_24</name>
    <dbReference type="NCBI Taxonomy" id="1703770"/>
    <lineage>
        <taxon>Bacteria</taxon>
        <taxon>Bacteria division TA06</taxon>
    </lineage>
</organism>
<dbReference type="InterPro" id="IPR023165">
    <property type="entry name" value="rRNA_Ade_diMease-like_C"/>
</dbReference>
<dbReference type="Gene3D" id="1.10.8.100">
    <property type="entry name" value="Ribosomal RNA adenine dimethylase-like, domain 2"/>
    <property type="match status" value="1"/>
</dbReference>
<evidence type="ECO:0000256" key="6">
    <source>
        <dbReference type="ARBA" id="ARBA00022884"/>
    </source>
</evidence>
<feature type="binding site" evidence="7 8">
    <location>
        <position position="70"/>
    </location>
    <ligand>
        <name>S-adenosyl-L-methionine</name>
        <dbReference type="ChEBI" id="CHEBI:59789"/>
    </ligand>
</feature>
<protein>
    <recommendedName>
        <fullName evidence="7">Ribosomal RNA small subunit methyltransferase A</fullName>
        <ecNumber evidence="7">2.1.1.182</ecNumber>
    </recommendedName>
    <alternativeName>
        <fullName evidence="7">16S rRNA (adenine(1518)-N(6)/adenine(1519)-N(6))-dimethyltransferase</fullName>
    </alternativeName>
    <alternativeName>
        <fullName evidence="7">16S rRNA dimethyladenosine transferase</fullName>
    </alternativeName>
    <alternativeName>
        <fullName evidence="7">16S rRNA dimethylase</fullName>
    </alternativeName>
    <alternativeName>
        <fullName evidence="7">S-adenosylmethionine-6-N', N'-adenosyl(rRNA) dimethyltransferase</fullName>
    </alternativeName>
</protein>
<reference evidence="10 11" key="1">
    <citation type="journal article" date="2015" name="Microbiome">
        <title>Genomic resolution of linkages in carbon, nitrogen, and sulfur cycling among widespread estuary sediment bacteria.</title>
        <authorList>
            <person name="Baker B.J."/>
            <person name="Lazar C.S."/>
            <person name="Teske A.P."/>
            <person name="Dick G.J."/>
        </authorList>
    </citation>
    <scope>NUCLEOTIDE SEQUENCE [LARGE SCALE GENOMIC DNA]</scope>
    <source>
        <strain evidence="10">DG_24</strain>
    </source>
</reference>
<accession>A0A0S7WU22</accession>
<evidence type="ECO:0000313" key="10">
    <source>
        <dbReference type="EMBL" id="KPJ53640.1"/>
    </source>
</evidence>
<evidence type="ECO:0000256" key="4">
    <source>
        <dbReference type="ARBA" id="ARBA00022679"/>
    </source>
</evidence>
<dbReference type="InterPro" id="IPR001737">
    <property type="entry name" value="KsgA/Erm"/>
</dbReference>
<name>A0A0S7WU22_UNCT6</name>
<feature type="binding site" evidence="7 8">
    <location>
        <position position="49"/>
    </location>
    <ligand>
        <name>S-adenosyl-L-methionine</name>
        <dbReference type="ChEBI" id="CHEBI:59789"/>
    </ligand>
</feature>
<comment type="similarity">
    <text evidence="7">Belongs to the class I-like SAM-binding methyltransferase superfamily. rRNA adenine N(6)-methyltransferase family. RsmA subfamily.</text>
</comment>
<keyword evidence="5 7" id="KW-0949">S-adenosyl-L-methionine</keyword>
<dbReference type="Pfam" id="PF00398">
    <property type="entry name" value="RrnaAD"/>
    <property type="match status" value="1"/>
</dbReference>
<comment type="caution">
    <text evidence="7 8">Lacks conserved residue(s) required for the propagation of feature annotation.</text>
</comment>
<sequence length="293" mass="31954">MKSVSQMLKACGIRPSRRLGQSFLTDERIASRVVGAAELREGEVALEIGPGLGILTEQLLERASKVVAIEIDERLCNLLSSRFGGDDRFILLNKDVLSVDVGRLAEAEAGGRFVVVAALPYSISSPALLHMMRAKRSIDRAVIILQREVGARLWARPGEKSYGTLSVIVRYAATVNTLFPIAPHSFYPQPRVESVAIHLDLQCAPAVHVDDEERFRALVASALSQRRKMARNAIRPAFGLSASQIRVLEHRSGIDLSRRAETFSLDEFACLANTLGEVLCSGHSSTVPPDGQS</sequence>
<dbReference type="FunFam" id="3.40.50.150:FF:000023">
    <property type="entry name" value="Ribosomal RNA small subunit methyltransferase A"/>
    <property type="match status" value="1"/>
</dbReference>
<evidence type="ECO:0000256" key="3">
    <source>
        <dbReference type="ARBA" id="ARBA00022603"/>
    </source>
</evidence>
<dbReference type="GO" id="GO:0052908">
    <property type="term" value="F:16S rRNA (adenine(1518)-N(6)/adenine(1519)-N(6))-dimethyltransferase activity"/>
    <property type="evidence" value="ECO:0007669"/>
    <property type="project" value="UniProtKB-EC"/>
</dbReference>
<dbReference type="InterPro" id="IPR020596">
    <property type="entry name" value="rRNA_Ade_Mease_Trfase_CS"/>
</dbReference>
<dbReference type="GO" id="GO:0003723">
    <property type="term" value="F:RNA binding"/>
    <property type="evidence" value="ECO:0007669"/>
    <property type="project" value="UniProtKB-UniRule"/>
</dbReference>
<keyword evidence="2 7" id="KW-0698">rRNA processing</keyword>
<feature type="binding site" evidence="7 8">
    <location>
        <position position="24"/>
    </location>
    <ligand>
        <name>S-adenosyl-L-methionine</name>
        <dbReference type="ChEBI" id="CHEBI:59789"/>
    </ligand>
</feature>
<dbReference type="PANTHER" id="PTHR11727:SF7">
    <property type="entry name" value="DIMETHYLADENOSINE TRANSFERASE-RELATED"/>
    <property type="match status" value="1"/>
</dbReference>
<comment type="caution">
    <text evidence="10">The sequence shown here is derived from an EMBL/GenBank/DDBJ whole genome shotgun (WGS) entry which is preliminary data.</text>
</comment>
<dbReference type="PANTHER" id="PTHR11727">
    <property type="entry name" value="DIMETHYLADENOSINE TRANSFERASE"/>
    <property type="match status" value="1"/>
</dbReference>
<dbReference type="InterPro" id="IPR029063">
    <property type="entry name" value="SAM-dependent_MTases_sf"/>
</dbReference>
<feature type="domain" description="Ribosomal RNA adenine methylase transferase N-terminal" evidence="9">
    <location>
        <begin position="29"/>
        <end position="203"/>
    </location>
</feature>
<dbReference type="EMBL" id="LIZS01000015">
    <property type="protein sequence ID" value="KPJ53640.1"/>
    <property type="molecule type" value="Genomic_DNA"/>
</dbReference>
<evidence type="ECO:0000256" key="1">
    <source>
        <dbReference type="ARBA" id="ARBA00022490"/>
    </source>
</evidence>
<evidence type="ECO:0000256" key="8">
    <source>
        <dbReference type="PROSITE-ProRule" id="PRU01026"/>
    </source>
</evidence>
<proteinExistence type="inferred from homology"/>
<dbReference type="Gene3D" id="3.40.50.150">
    <property type="entry name" value="Vaccinia Virus protein VP39"/>
    <property type="match status" value="1"/>
</dbReference>
<dbReference type="PROSITE" id="PS01131">
    <property type="entry name" value="RRNA_A_DIMETH"/>
    <property type="match status" value="1"/>
</dbReference>
<dbReference type="EC" id="2.1.1.182" evidence="7"/>
<evidence type="ECO:0000256" key="5">
    <source>
        <dbReference type="ARBA" id="ARBA00022691"/>
    </source>
</evidence>
<dbReference type="STRING" id="1703770.AMJ39_03810"/>
<evidence type="ECO:0000259" key="9">
    <source>
        <dbReference type="SMART" id="SM00650"/>
    </source>
</evidence>
<dbReference type="InterPro" id="IPR011530">
    <property type="entry name" value="rRNA_adenine_dimethylase"/>
</dbReference>
<comment type="function">
    <text evidence="7">Specifically dimethylates two adjacent adenosines (A1518 and A1519) in the loop of a conserved hairpin near the 3'-end of 16S rRNA in the 30S particle. May play a critical role in biogenesis of 30S subunits.</text>
</comment>
<keyword evidence="4 7" id="KW-0808">Transferase</keyword>
<gene>
    <name evidence="7" type="primary">rsmA</name>
    <name evidence="7" type="synonym">ksgA</name>
    <name evidence="10" type="ORF">AMJ39_03810</name>
</gene>
<dbReference type="SUPFAM" id="SSF53335">
    <property type="entry name" value="S-adenosyl-L-methionine-dependent methyltransferases"/>
    <property type="match status" value="1"/>
</dbReference>
<keyword evidence="1 7" id="KW-0963">Cytoplasm</keyword>
<dbReference type="PATRIC" id="fig|1703770.3.peg.1583"/>
<dbReference type="PROSITE" id="PS51689">
    <property type="entry name" value="SAM_RNA_A_N6_MT"/>
    <property type="match status" value="1"/>
</dbReference>
<feature type="binding site" evidence="7 8">
    <location>
        <position position="95"/>
    </location>
    <ligand>
        <name>S-adenosyl-L-methionine</name>
        <dbReference type="ChEBI" id="CHEBI:59789"/>
    </ligand>
</feature>
<feature type="binding site" evidence="8">
    <location>
        <position position="118"/>
    </location>
    <ligand>
        <name>S-adenosyl-L-methionine</name>
        <dbReference type="ChEBI" id="CHEBI:59789"/>
    </ligand>
</feature>
<dbReference type="SMART" id="SM00650">
    <property type="entry name" value="rADc"/>
    <property type="match status" value="1"/>
</dbReference>
<dbReference type="InterPro" id="IPR020598">
    <property type="entry name" value="rRNA_Ade_methylase_Trfase_N"/>
</dbReference>
<evidence type="ECO:0000313" key="11">
    <source>
        <dbReference type="Proteomes" id="UP000052008"/>
    </source>
</evidence>
<keyword evidence="3 7" id="KW-0489">Methyltransferase</keyword>
<dbReference type="NCBIfam" id="TIGR00755">
    <property type="entry name" value="ksgA"/>
    <property type="match status" value="1"/>
</dbReference>
<comment type="subcellular location">
    <subcellularLocation>
        <location evidence="7">Cytoplasm</location>
    </subcellularLocation>
</comment>
<keyword evidence="6 7" id="KW-0694">RNA-binding</keyword>
<evidence type="ECO:0000256" key="2">
    <source>
        <dbReference type="ARBA" id="ARBA00022552"/>
    </source>
</evidence>